<comment type="subcellular location">
    <subcellularLocation>
        <location evidence="1">Cell membrane</location>
        <topology evidence="1">Multi-pass membrane protein</topology>
    </subcellularLocation>
</comment>
<reference evidence="14" key="2">
    <citation type="submission" date="2020-09" db="EMBL/GenBank/DDBJ databases">
        <authorList>
            <person name="Sun Q."/>
            <person name="Ohkuma M."/>
        </authorList>
    </citation>
    <scope>NUCLEOTIDE SEQUENCE</scope>
    <source>
        <strain evidence="14">JCM 12580</strain>
    </source>
</reference>
<keyword evidence="4" id="KW-0444">Lipid biosynthesis</keyword>
<evidence type="ECO:0000256" key="7">
    <source>
        <dbReference type="ARBA" id="ARBA00022692"/>
    </source>
</evidence>
<dbReference type="Proteomes" id="UP000658382">
    <property type="component" value="Unassembled WGS sequence"/>
</dbReference>
<feature type="transmembrane region" description="Helical" evidence="12">
    <location>
        <begin position="5"/>
        <end position="21"/>
    </location>
</feature>
<evidence type="ECO:0000256" key="1">
    <source>
        <dbReference type="ARBA" id="ARBA00004651"/>
    </source>
</evidence>
<feature type="transmembrane region" description="Helical" evidence="12">
    <location>
        <begin position="102"/>
        <end position="119"/>
    </location>
</feature>
<keyword evidence="15" id="KW-1185">Reference proteome</keyword>
<gene>
    <name evidence="14" type="primary">arnF</name>
    <name evidence="14" type="ORF">GCM10007063_07300</name>
</gene>
<dbReference type="Pfam" id="PF00892">
    <property type="entry name" value="EamA"/>
    <property type="match status" value="1"/>
</dbReference>
<keyword evidence="9 12" id="KW-1133">Transmembrane helix</keyword>
<dbReference type="InterPro" id="IPR037185">
    <property type="entry name" value="EmrE-like"/>
</dbReference>
<evidence type="ECO:0000256" key="12">
    <source>
        <dbReference type="SAM" id="Phobius"/>
    </source>
</evidence>
<feature type="transmembrane region" description="Helical" evidence="12">
    <location>
        <begin position="41"/>
        <end position="64"/>
    </location>
</feature>
<evidence type="ECO:0000313" key="15">
    <source>
        <dbReference type="Proteomes" id="UP000658382"/>
    </source>
</evidence>
<evidence type="ECO:0000256" key="4">
    <source>
        <dbReference type="ARBA" id="ARBA00022516"/>
    </source>
</evidence>
<evidence type="ECO:0000256" key="2">
    <source>
        <dbReference type="ARBA" id="ARBA00007362"/>
    </source>
</evidence>
<dbReference type="EMBL" id="BMNQ01000005">
    <property type="protein sequence ID" value="GGJ87375.1"/>
    <property type="molecule type" value="Genomic_DNA"/>
</dbReference>
<dbReference type="SUPFAM" id="SSF103481">
    <property type="entry name" value="Multidrug resistance efflux transporter EmrE"/>
    <property type="match status" value="1"/>
</dbReference>
<keyword evidence="11 12" id="KW-0472">Membrane</keyword>
<feature type="domain" description="EamA" evidence="13">
    <location>
        <begin position="4"/>
        <end position="119"/>
    </location>
</feature>
<comment type="similarity">
    <text evidence="2">Belongs to the EamA transporter family.</text>
</comment>
<evidence type="ECO:0000256" key="6">
    <source>
        <dbReference type="ARBA" id="ARBA00022556"/>
    </source>
</evidence>
<accession>A0A917PQL6</accession>
<sequence>MIGYLYIFGTIIFTVFGQLVLKWQVDEAGALPDALWDKFLFLLQLLLNPWIISGFASAFLAALCWMAAMTKFNISYAYPFMSLSFILVFLLSAILFGDPVTIHKIAGLALIIAGIIVTSQSL</sequence>
<evidence type="ECO:0000259" key="13">
    <source>
        <dbReference type="Pfam" id="PF00892"/>
    </source>
</evidence>
<keyword evidence="7 12" id="KW-0812">Transmembrane</keyword>
<dbReference type="PANTHER" id="PTHR30561">
    <property type="entry name" value="SMR FAMILY PROTON-DEPENDENT DRUG EFFLUX TRANSPORTER SUGE"/>
    <property type="match status" value="1"/>
</dbReference>
<protein>
    <submittedName>
        <fullName evidence="14">4-amino-4-deoxy-L-arabinose-phosphoundecaprenol flippase subunit ArnF</fullName>
    </submittedName>
</protein>
<evidence type="ECO:0000256" key="3">
    <source>
        <dbReference type="ARBA" id="ARBA00022475"/>
    </source>
</evidence>
<keyword evidence="5" id="KW-0997">Cell inner membrane</keyword>
<dbReference type="InterPro" id="IPR000620">
    <property type="entry name" value="EamA_dom"/>
</dbReference>
<evidence type="ECO:0000256" key="8">
    <source>
        <dbReference type="ARBA" id="ARBA00022985"/>
    </source>
</evidence>
<evidence type="ECO:0000256" key="9">
    <source>
        <dbReference type="ARBA" id="ARBA00022989"/>
    </source>
</evidence>
<keyword evidence="3" id="KW-1003">Cell membrane</keyword>
<evidence type="ECO:0000313" key="14">
    <source>
        <dbReference type="EMBL" id="GGJ87375.1"/>
    </source>
</evidence>
<dbReference type="GO" id="GO:0005886">
    <property type="term" value="C:plasma membrane"/>
    <property type="evidence" value="ECO:0007669"/>
    <property type="project" value="UniProtKB-SubCell"/>
</dbReference>
<dbReference type="GO" id="GO:0022857">
    <property type="term" value="F:transmembrane transporter activity"/>
    <property type="evidence" value="ECO:0007669"/>
    <property type="project" value="InterPro"/>
</dbReference>
<name>A0A917PQL6_9BACI</name>
<dbReference type="AlphaFoldDB" id="A0A917PQL6"/>
<keyword evidence="6" id="KW-0441">Lipid A biosynthesis</keyword>
<evidence type="ECO:0000256" key="10">
    <source>
        <dbReference type="ARBA" id="ARBA00023098"/>
    </source>
</evidence>
<dbReference type="Gene3D" id="1.10.3730.20">
    <property type="match status" value="1"/>
</dbReference>
<organism evidence="14 15">
    <name type="scientific">Lentibacillus kapialis</name>
    <dbReference type="NCBI Taxonomy" id="340214"/>
    <lineage>
        <taxon>Bacteria</taxon>
        <taxon>Bacillati</taxon>
        <taxon>Bacillota</taxon>
        <taxon>Bacilli</taxon>
        <taxon>Bacillales</taxon>
        <taxon>Bacillaceae</taxon>
        <taxon>Lentibacillus</taxon>
    </lineage>
</organism>
<keyword evidence="8" id="KW-0448">Lipopolysaccharide biosynthesis</keyword>
<evidence type="ECO:0000256" key="11">
    <source>
        <dbReference type="ARBA" id="ARBA00023136"/>
    </source>
</evidence>
<dbReference type="RefSeq" id="WP_229671661.1">
    <property type="nucleotide sequence ID" value="NZ_BMNQ01000005.1"/>
</dbReference>
<comment type="caution">
    <text evidence="14">The sequence shown here is derived from an EMBL/GenBank/DDBJ whole genome shotgun (WGS) entry which is preliminary data.</text>
</comment>
<dbReference type="PANTHER" id="PTHR30561:SF9">
    <property type="entry name" value="4-AMINO-4-DEOXY-L-ARABINOSE-PHOSPHOUNDECAPRENOL FLIPPASE SUBUNIT ARNF-RELATED"/>
    <property type="match status" value="1"/>
</dbReference>
<proteinExistence type="inferred from homology"/>
<dbReference type="GO" id="GO:0009103">
    <property type="term" value="P:lipopolysaccharide biosynthetic process"/>
    <property type="evidence" value="ECO:0007669"/>
    <property type="project" value="UniProtKB-KW"/>
</dbReference>
<reference evidence="14" key="1">
    <citation type="journal article" date="2014" name="Int. J. Syst. Evol. Microbiol.">
        <title>Complete genome sequence of Corynebacterium casei LMG S-19264T (=DSM 44701T), isolated from a smear-ripened cheese.</title>
        <authorList>
            <consortium name="US DOE Joint Genome Institute (JGI-PGF)"/>
            <person name="Walter F."/>
            <person name="Albersmeier A."/>
            <person name="Kalinowski J."/>
            <person name="Ruckert C."/>
        </authorList>
    </citation>
    <scope>NUCLEOTIDE SEQUENCE</scope>
    <source>
        <strain evidence="14">JCM 12580</strain>
    </source>
</reference>
<keyword evidence="10" id="KW-0443">Lipid metabolism</keyword>
<feature type="transmembrane region" description="Helical" evidence="12">
    <location>
        <begin position="76"/>
        <end position="96"/>
    </location>
</feature>
<evidence type="ECO:0000256" key="5">
    <source>
        <dbReference type="ARBA" id="ARBA00022519"/>
    </source>
</evidence>
<dbReference type="InterPro" id="IPR000390">
    <property type="entry name" value="Small_drug/metabolite_transptr"/>
</dbReference>